<protein>
    <submittedName>
        <fullName evidence="1">Uncharacterized protein</fullName>
    </submittedName>
</protein>
<dbReference type="Proteomes" id="UP001066276">
    <property type="component" value="Chromosome 5"/>
</dbReference>
<accession>A0AAV7RDU7</accession>
<dbReference type="EMBL" id="JANPWB010000009">
    <property type="protein sequence ID" value="KAJ1150285.1"/>
    <property type="molecule type" value="Genomic_DNA"/>
</dbReference>
<proteinExistence type="predicted"/>
<name>A0AAV7RDU7_PLEWA</name>
<keyword evidence="2" id="KW-1185">Reference proteome</keyword>
<evidence type="ECO:0000313" key="2">
    <source>
        <dbReference type="Proteomes" id="UP001066276"/>
    </source>
</evidence>
<gene>
    <name evidence="1" type="ORF">NDU88_003080</name>
</gene>
<evidence type="ECO:0000313" key="1">
    <source>
        <dbReference type="EMBL" id="KAJ1150285.1"/>
    </source>
</evidence>
<comment type="caution">
    <text evidence="1">The sequence shown here is derived from an EMBL/GenBank/DDBJ whole genome shotgun (WGS) entry which is preliminary data.</text>
</comment>
<reference evidence="1" key="1">
    <citation type="journal article" date="2022" name="bioRxiv">
        <title>Sequencing and chromosome-scale assembly of the giantPleurodeles waltlgenome.</title>
        <authorList>
            <person name="Brown T."/>
            <person name="Elewa A."/>
            <person name="Iarovenko S."/>
            <person name="Subramanian E."/>
            <person name="Araus A.J."/>
            <person name="Petzold A."/>
            <person name="Susuki M."/>
            <person name="Suzuki K.-i.T."/>
            <person name="Hayashi T."/>
            <person name="Toyoda A."/>
            <person name="Oliveira C."/>
            <person name="Osipova E."/>
            <person name="Leigh N.D."/>
            <person name="Simon A."/>
            <person name="Yun M.H."/>
        </authorList>
    </citation>
    <scope>NUCLEOTIDE SEQUENCE</scope>
    <source>
        <strain evidence="1">20211129_DDA</strain>
        <tissue evidence="1">Liver</tissue>
    </source>
</reference>
<dbReference type="AlphaFoldDB" id="A0AAV7RDU7"/>
<sequence length="194" mass="20998">MRNTEQANSESLLLGKCILPVSPPCGFLALHVVSCLGSQEVSGPDHAVSAEPTKPLMPCNIRGCLLLVGPLTDTSLSSLQRKDHSSRVVCSAKGAPQCCLASVYFLHSGSWSLHRLGPGPRRHHTPCPSPEGCRLRLLLPPHSSGPRSSALRLGQPTQRARSITPLILAGRYSITKQTRLRLEVHRLRGSARRL</sequence>
<organism evidence="1 2">
    <name type="scientific">Pleurodeles waltl</name>
    <name type="common">Iberian ribbed newt</name>
    <dbReference type="NCBI Taxonomy" id="8319"/>
    <lineage>
        <taxon>Eukaryota</taxon>
        <taxon>Metazoa</taxon>
        <taxon>Chordata</taxon>
        <taxon>Craniata</taxon>
        <taxon>Vertebrata</taxon>
        <taxon>Euteleostomi</taxon>
        <taxon>Amphibia</taxon>
        <taxon>Batrachia</taxon>
        <taxon>Caudata</taxon>
        <taxon>Salamandroidea</taxon>
        <taxon>Salamandridae</taxon>
        <taxon>Pleurodelinae</taxon>
        <taxon>Pleurodeles</taxon>
    </lineage>
</organism>